<keyword evidence="2" id="KW-0238">DNA-binding</keyword>
<evidence type="ECO:0000256" key="1">
    <source>
        <dbReference type="ARBA" id="ARBA00023015"/>
    </source>
</evidence>
<dbReference type="Proteomes" id="UP000551563">
    <property type="component" value="Unassembled WGS sequence"/>
</dbReference>
<sequence>MAVSNKASIDKLMAEQVPNDSRHARQLVRRQQIAETVMAEGSMRIEDLTERFGISLMTAHRDVDELVSRGLFRKSRGIVS</sequence>
<accession>A0A7V6P8Z0</accession>
<evidence type="ECO:0000256" key="3">
    <source>
        <dbReference type="ARBA" id="ARBA00023163"/>
    </source>
</evidence>
<dbReference type="GO" id="GO:0003677">
    <property type="term" value="F:DNA binding"/>
    <property type="evidence" value="ECO:0007669"/>
    <property type="project" value="UniProtKB-KW"/>
</dbReference>
<dbReference type="PROSITE" id="PS00894">
    <property type="entry name" value="HTH_DEOR_1"/>
    <property type="match status" value="1"/>
</dbReference>
<dbReference type="InterPro" id="IPR036390">
    <property type="entry name" value="WH_DNA-bd_sf"/>
</dbReference>
<dbReference type="Pfam" id="PF08220">
    <property type="entry name" value="HTH_DeoR"/>
    <property type="match status" value="1"/>
</dbReference>
<feature type="non-terminal residue" evidence="5">
    <location>
        <position position="80"/>
    </location>
</feature>
<dbReference type="InterPro" id="IPR001034">
    <property type="entry name" value="DeoR_HTH"/>
</dbReference>
<dbReference type="InterPro" id="IPR018356">
    <property type="entry name" value="Tscrpt_reg_HTH_DeoR_CS"/>
</dbReference>
<evidence type="ECO:0000259" key="4">
    <source>
        <dbReference type="PROSITE" id="PS51000"/>
    </source>
</evidence>
<feature type="domain" description="HTH deoR-type" evidence="4">
    <location>
        <begin position="26"/>
        <end position="80"/>
    </location>
</feature>
<organism evidence="5 6">
    <name type="scientific">Brucella intermedia</name>
    <dbReference type="NCBI Taxonomy" id="94625"/>
    <lineage>
        <taxon>Bacteria</taxon>
        <taxon>Pseudomonadati</taxon>
        <taxon>Pseudomonadota</taxon>
        <taxon>Alphaproteobacteria</taxon>
        <taxon>Hyphomicrobiales</taxon>
        <taxon>Brucellaceae</taxon>
        <taxon>Brucella/Ochrobactrum group</taxon>
        <taxon>Brucella</taxon>
    </lineage>
</organism>
<dbReference type="SUPFAM" id="SSF46785">
    <property type="entry name" value="Winged helix' DNA-binding domain"/>
    <property type="match status" value="1"/>
</dbReference>
<dbReference type="EMBL" id="DUMN01000069">
    <property type="protein sequence ID" value="HHV66446.1"/>
    <property type="molecule type" value="Genomic_DNA"/>
</dbReference>
<dbReference type="GO" id="GO:0003700">
    <property type="term" value="F:DNA-binding transcription factor activity"/>
    <property type="evidence" value="ECO:0007669"/>
    <property type="project" value="InterPro"/>
</dbReference>
<evidence type="ECO:0000313" key="5">
    <source>
        <dbReference type="EMBL" id="HHV66446.1"/>
    </source>
</evidence>
<protein>
    <submittedName>
        <fullName evidence="5">DeoR/GlpR transcriptional regulator</fullName>
    </submittedName>
</protein>
<dbReference type="PROSITE" id="PS51000">
    <property type="entry name" value="HTH_DEOR_2"/>
    <property type="match status" value="1"/>
</dbReference>
<dbReference type="AlphaFoldDB" id="A0A7V6P8Z0"/>
<dbReference type="SMART" id="SM00420">
    <property type="entry name" value="HTH_DEOR"/>
    <property type="match status" value="1"/>
</dbReference>
<evidence type="ECO:0000313" key="6">
    <source>
        <dbReference type="Proteomes" id="UP000551563"/>
    </source>
</evidence>
<name>A0A7V6P8Z0_9HYPH</name>
<evidence type="ECO:0000256" key="2">
    <source>
        <dbReference type="ARBA" id="ARBA00023125"/>
    </source>
</evidence>
<keyword evidence="3" id="KW-0804">Transcription</keyword>
<comment type="caution">
    <text evidence="5">The sequence shown here is derived from an EMBL/GenBank/DDBJ whole genome shotgun (WGS) entry which is preliminary data.</text>
</comment>
<gene>
    <name evidence="5" type="ORF">GXX48_02170</name>
</gene>
<reference evidence="5 6" key="1">
    <citation type="journal article" date="2020" name="Biotechnol. Biofuels">
        <title>New insights from the biogas microbiome by comprehensive genome-resolved metagenomics of nearly 1600 species originating from multiple anaerobic digesters.</title>
        <authorList>
            <person name="Campanaro S."/>
            <person name="Treu L."/>
            <person name="Rodriguez-R L.M."/>
            <person name="Kovalovszki A."/>
            <person name="Ziels R.M."/>
            <person name="Maus I."/>
            <person name="Zhu X."/>
            <person name="Kougias P.G."/>
            <person name="Basile A."/>
            <person name="Luo G."/>
            <person name="Schluter A."/>
            <person name="Konstantinidis K.T."/>
            <person name="Angelidaki I."/>
        </authorList>
    </citation>
    <scope>NUCLEOTIDE SEQUENCE [LARGE SCALE GENOMIC DNA]</scope>
    <source>
        <strain evidence="5">AS04akNAM_66</strain>
    </source>
</reference>
<keyword evidence="1" id="KW-0805">Transcription regulation</keyword>
<proteinExistence type="predicted"/>